<dbReference type="InterPro" id="IPR009057">
    <property type="entry name" value="Homeodomain-like_sf"/>
</dbReference>
<dbReference type="Proteomes" id="UP001317532">
    <property type="component" value="Chromosome"/>
</dbReference>
<dbReference type="GO" id="GO:0003700">
    <property type="term" value="F:DNA-binding transcription factor activity"/>
    <property type="evidence" value="ECO:0007669"/>
    <property type="project" value="InterPro"/>
</dbReference>
<dbReference type="InterPro" id="IPR018062">
    <property type="entry name" value="HTH_AraC-typ_CS"/>
</dbReference>
<keyword evidence="1" id="KW-0805">Transcription regulation</keyword>
<dbReference type="SMART" id="SM00342">
    <property type="entry name" value="HTH_ARAC"/>
    <property type="match status" value="1"/>
</dbReference>
<dbReference type="PROSITE" id="PS00041">
    <property type="entry name" value="HTH_ARAC_FAMILY_1"/>
    <property type="match status" value="1"/>
</dbReference>
<dbReference type="EMBL" id="AP025523">
    <property type="protein sequence ID" value="BDE05551.1"/>
    <property type="molecule type" value="Genomic_DNA"/>
</dbReference>
<evidence type="ECO:0000256" key="3">
    <source>
        <dbReference type="ARBA" id="ARBA00023159"/>
    </source>
</evidence>
<proteinExistence type="predicted"/>
<dbReference type="SUPFAM" id="SSF46689">
    <property type="entry name" value="Homeodomain-like"/>
    <property type="match status" value="1"/>
</dbReference>
<organism evidence="6 7">
    <name type="scientific">Vulcanimicrobium alpinum</name>
    <dbReference type="NCBI Taxonomy" id="3016050"/>
    <lineage>
        <taxon>Bacteria</taxon>
        <taxon>Bacillati</taxon>
        <taxon>Vulcanimicrobiota</taxon>
        <taxon>Vulcanimicrobiia</taxon>
        <taxon>Vulcanimicrobiales</taxon>
        <taxon>Vulcanimicrobiaceae</taxon>
        <taxon>Vulcanimicrobium</taxon>
    </lineage>
</organism>
<dbReference type="KEGG" id="vab:WPS_08270"/>
<evidence type="ECO:0000256" key="1">
    <source>
        <dbReference type="ARBA" id="ARBA00023015"/>
    </source>
</evidence>
<keyword evidence="2" id="KW-0238">DNA-binding</keyword>
<dbReference type="InterPro" id="IPR037923">
    <property type="entry name" value="HTH-like"/>
</dbReference>
<keyword evidence="3" id="KW-0010">Activator</keyword>
<keyword evidence="7" id="KW-1185">Reference proteome</keyword>
<evidence type="ECO:0000256" key="2">
    <source>
        <dbReference type="ARBA" id="ARBA00023125"/>
    </source>
</evidence>
<accession>A0AAN1XU04</accession>
<name>A0AAN1XU04_UNVUL</name>
<evidence type="ECO:0000313" key="7">
    <source>
        <dbReference type="Proteomes" id="UP001317532"/>
    </source>
</evidence>
<dbReference type="AlphaFoldDB" id="A0AAN1XU04"/>
<evidence type="ECO:0000313" key="6">
    <source>
        <dbReference type="EMBL" id="BDE05551.1"/>
    </source>
</evidence>
<feature type="domain" description="HTH araC/xylS-type" evidence="5">
    <location>
        <begin position="181"/>
        <end position="279"/>
    </location>
</feature>
<keyword evidence="4" id="KW-0804">Transcription</keyword>
<evidence type="ECO:0000256" key="4">
    <source>
        <dbReference type="ARBA" id="ARBA00023163"/>
    </source>
</evidence>
<dbReference type="Gene3D" id="1.10.10.60">
    <property type="entry name" value="Homeodomain-like"/>
    <property type="match status" value="1"/>
</dbReference>
<dbReference type="InterPro" id="IPR050204">
    <property type="entry name" value="AraC_XylS_family_regulators"/>
</dbReference>
<sequence length="293" mass="31724">MKRGAVPTFLPYTLASHEPALEAQRFSRGHVTERFGLHGHRFHEIVVFDAPGGVHRVGAEEHPVSDGDIDVIAEGCVHDTSGFDGATGWMLLVRDDELDAVPVPAALRTFDFARSMRLHAHTAAAARICGAMAAIAMEGTQRSPGFATAMRAHLAIVLVELSRLAVSFERAATSTTSGLFERLMGAIDARLDAEIRLRDLADALALTPGYLTSEVRRISGRTAMEWVTARRLRVARRALLLGDAPIATVAAEAGFTDAGHLARRFRDEFGTTPARWRERMRAVGSAASDPPKP</sequence>
<dbReference type="GO" id="GO:0043565">
    <property type="term" value="F:sequence-specific DNA binding"/>
    <property type="evidence" value="ECO:0007669"/>
    <property type="project" value="InterPro"/>
</dbReference>
<evidence type="ECO:0000259" key="5">
    <source>
        <dbReference type="PROSITE" id="PS01124"/>
    </source>
</evidence>
<protein>
    <recommendedName>
        <fullName evidence="5">HTH araC/xylS-type domain-containing protein</fullName>
    </recommendedName>
</protein>
<dbReference type="PROSITE" id="PS01124">
    <property type="entry name" value="HTH_ARAC_FAMILY_2"/>
    <property type="match status" value="1"/>
</dbReference>
<dbReference type="SUPFAM" id="SSF51215">
    <property type="entry name" value="Regulatory protein AraC"/>
    <property type="match status" value="1"/>
</dbReference>
<dbReference type="InterPro" id="IPR018060">
    <property type="entry name" value="HTH_AraC"/>
</dbReference>
<dbReference type="RefSeq" id="WP_317996581.1">
    <property type="nucleotide sequence ID" value="NZ_AP025523.1"/>
</dbReference>
<reference evidence="6 7" key="1">
    <citation type="journal article" date="2022" name="ISME Commun">
        <title>Vulcanimicrobium alpinus gen. nov. sp. nov., the first cultivated representative of the candidate phylum 'Eremiobacterota', is a metabolically versatile aerobic anoxygenic phototroph.</title>
        <authorList>
            <person name="Yabe S."/>
            <person name="Muto K."/>
            <person name="Abe K."/>
            <person name="Yokota A."/>
            <person name="Staudigel H."/>
            <person name="Tebo B.M."/>
        </authorList>
    </citation>
    <scope>NUCLEOTIDE SEQUENCE [LARGE SCALE GENOMIC DNA]</scope>
    <source>
        <strain evidence="6 7">WC8-2</strain>
    </source>
</reference>
<gene>
    <name evidence="6" type="ORF">WPS_08270</name>
</gene>
<dbReference type="Pfam" id="PF12833">
    <property type="entry name" value="HTH_18"/>
    <property type="match status" value="1"/>
</dbReference>
<dbReference type="PANTHER" id="PTHR46796">
    <property type="entry name" value="HTH-TYPE TRANSCRIPTIONAL ACTIVATOR RHAS-RELATED"/>
    <property type="match status" value="1"/>
</dbReference>